<dbReference type="AlphaFoldDB" id="A0A8S1PUN8"/>
<dbReference type="GO" id="GO:0005524">
    <property type="term" value="F:ATP binding"/>
    <property type="evidence" value="ECO:0007669"/>
    <property type="project" value="UniProtKB-KW"/>
</dbReference>
<keyword evidence="2" id="KW-0808">Transferase</keyword>
<dbReference type="InterPro" id="IPR000719">
    <property type="entry name" value="Prot_kinase_dom"/>
</dbReference>
<evidence type="ECO:0000256" key="3">
    <source>
        <dbReference type="ARBA" id="ARBA00022741"/>
    </source>
</evidence>
<gene>
    <name evidence="7" type="ORF">PSON_ATCC_30995.1.T0870193</name>
</gene>
<evidence type="ECO:0000256" key="2">
    <source>
        <dbReference type="ARBA" id="ARBA00022679"/>
    </source>
</evidence>
<evidence type="ECO:0000256" key="1">
    <source>
        <dbReference type="ARBA" id="ARBA00022527"/>
    </source>
</evidence>
<evidence type="ECO:0000313" key="7">
    <source>
        <dbReference type="EMBL" id="CAD8106826.1"/>
    </source>
</evidence>
<dbReference type="Proteomes" id="UP000692954">
    <property type="component" value="Unassembled WGS sequence"/>
</dbReference>
<dbReference type="OrthoDB" id="193931at2759"/>
<dbReference type="GO" id="GO:0004674">
    <property type="term" value="F:protein serine/threonine kinase activity"/>
    <property type="evidence" value="ECO:0007669"/>
    <property type="project" value="UniProtKB-KW"/>
</dbReference>
<sequence length="292" mass="34149">MLCGYLPFEDANTNQLYKRILSANYKVSNFLSSNAADVLKFILNPNPDNRPNIDQIRRYPFWFNLYKTSFQIKLGILQQQILIDNDVVNQGEKLKKYLYQFLCSNQHNDVTIAFYLLLDQIIQSGGQNCADIASNQFKAQLIEVNSQTAKSEIKINMTIEDEEQDITILLIIIKSLIYLQFVDKTIINTTSINSQQIQQQSQIAPKNLSSKRSNKTEKYPMFDRLINKIDKVPLNIKSESEQQKSFNNTKYDILINQVKNYQYRLYIKKLKKKKPKIRTNLLKIQQVYGIRK</sequence>
<comment type="caution">
    <text evidence="7">The sequence shown here is derived from an EMBL/GenBank/DDBJ whole genome shotgun (WGS) entry which is preliminary data.</text>
</comment>
<dbReference type="GO" id="GO:0007165">
    <property type="term" value="P:signal transduction"/>
    <property type="evidence" value="ECO:0007669"/>
    <property type="project" value="TreeGrafter"/>
</dbReference>
<proteinExistence type="predicted"/>
<reference evidence="7" key="1">
    <citation type="submission" date="2021-01" db="EMBL/GenBank/DDBJ databases">
        <authorList>
            <consortium name="Genoscope - CEA"/>
            <person name="William W."/>
        </authorList>
    </citation>
    <scope>NUCLEOTIDE SEQUENCE</scope>
</reference>
<keyword evidence="1" id="KW-0723">Serine/threonine-protein kinase</keyword>
<evidence type="ECO:0000256" key="5">
    <source>
        <dbReference type="ARBA" id="ARBA00022840"/>
    </source>
</evidence>
<dbReference type="EMBL" id="CAJJDN010000087">
    <property type="protein sequence ID" value="CAD8106826.1"/>
    <property type="molecule type" value="Genomic_DNA"/>
</dbReference>
<dbReference type="PROSITE" id="PS50011">
    <property type="entry name" value="PROTEIN_KINASE_DOM"/>
    <property type="match status" value="1"/>
</dbReference>
<keyword evidence="8" id="KW-1185">Reference proteome</keyword>
<protein>
    <recommendedName>
        <fullName evidence="6">Protein kinase domain-containing protein</fullName>
    </recommendedName>
</protein>
<name>A0A8S1PUN8_9CILI</name>
<evidence type="ECO:0000313" key="8">
    <source>
        <dbReference type="Proteomes" id="UP000692954"/>
    </source>
</evidence>
<dbReference type="PANTHER" id="PTHR43895:SF150">
    <property type="entry name" value="SERINE_THREONINE-PROTEIN KINASE STK11"/>
    <property type="match status" value="1"/>
</dbReference>
<feature type="domain" description="Protein kinase" evidence="6">
    <location>
        <begin position="1"/>
        <end position="62"/>
    </location>
</feature>
<organism evidence="7 8">
    <name type="scientific">Paramecium sonneborni</name>
    <dbReference type="NCBI Taxonomy" id="65129"/>
    <lineage>
        <taxon>Eukaryota</taxon>
        <taxon>Sar</taxon>
        <taxon>Alveolata</taxon>
        <taxon>Ciliophora</taxon>
        <taxon>Intramacronucleata</taxon>
        <taxon>Oligohymenophorea</taxon>
        <taxon>Peniculida</taxon>
        <taxon>Parameciidae</taxon>
        <taxon>Paramecium</taxon>
    </lineage>
</organism>
<evidence type="ECO:0000256" key="4">
    <source>
        <dbReference type="ARBA" id="ARBA00022777"/>
    </source>
</evidence>
<keyword evidence="4" id="KW-0418">Kinase</keyword>
<dbReference type="PANTHER" id="PTHR43895">
    <property type="entry name" value="CALCIUM/CALMODULIN-DEPENDENT PROTEIN KINASE KINASE-RELATED"/>
    <property type="match status" value="1"/>
</dbReference>
<keyword evidence="5" id="KW-0067">ATP-binding</keyword>
<keyword evidence="3" id="KW-0547">Nucleotide-binding</keyword>
<accession>A0A8S1PUN8</accession>
<evidence type="ECO:0000259" key="6">
    <source>
        <dbReference type="PROSITE" id="PS50011"/>
    </source>
</evidence>